<keyword evidence="2" id="KW-1185">Reference proteome</keyword>
<evidence type="ECO:0000313" key="1">
    <source>
        <dbReference type="EMBL" id="EOB02207.1"/>
    </source>
</evidence>
<name>R0JY27_ANAPL</name>
<organism evidence="1 2">
    <name type="scientific">Anas platyrhynchos</name>
    <name type="common">Mallard</name>
    <name type="synonym">Anas boschas</name>
    <dbReference type="NCBI Taxonomy" id="8839"/>
    <lineage>
        <taxon>Eukaryota</taxon>
        <taxon>Metazoa</taxon>
        <taxon>Chordata</taxon>
        <taxon>Craniata</taxon>
        <taxon>Vertebrata</taxon>
        <taxon>Euteleostomi</taxon>
        <taxon>Archelosauria</taxon>
        <taxon>Archosauria</taxon>
        <taxon>Dinosauria</taxon>
        <taxon>Saurischia</taxon>
        <taxon>Theropoda</taxon>
        <taxon>Coelurosauria</taxon>
        <taxon>Aves</taxon>
        <taxon>Neognathae</taxon>
        <taxon>Galloanserae</taxon>
        <taxon>Anseriformes</taxon>
        <taxon>Anatidae</taxon>
        <taxon>Anatinae</taxon>
        <taxon>Anas</taxon>
    </lineage>
</organism>
<proteinExistence type="predicted"/>
<sequence>MEFTGFLAFGKTVTAYKAMDEQTPSLLRDLGLHASVAYSSMIMRDMRVVKVHSYEWPLCKRESVMEISSLEKARSVTESKLAASIPKTQISLIIVTE</sequence>
<dbReference type="EMBL" id="KB742984">
    <property type="protein sequence ID" value="EOB02207.1"/>
    <property type="molecule type" value="Genomic_DNA"/>
</dbReference>
<evidence type="ECO:0000313" key="2">
    <source>
        <dbReference type="Proteomes" id="UP000296049"/>
    </source>
</evidence>
<dbReference type="AlphaFoldDB" id="R0JY27"/>
<dbReference type="Proteomes" id="UP000296049">
    <property type="component" value="Unassembled WGS sequence"/>
</dbReference>
<accession>R0JY27</accession>
<reference evidence="2" key="1">
    <citation type="journal article" date="2013" name="Nat. Genet.">
        <title>The duck genome and transcriptome provide insight into an avian influenza virus reservoir species.</title>
        <authorList>
            <person name="Huang Y."/>
            <person name="Li Y."/>
            <person name="Burt D.W."/>
            <person name="Chen H."/>
            <person name="Zhang Y."/>
            <person name="Qian W."/>
            <person name="Kim H."/>
            <person name="Gan S."/>
            <person name="Zhao Y."/>
            <person name="Li J."/>
            <person name="Yi K."/>
            <person name="Feng H."/>
            <person name="Zhu P."/>
            <person name="Li B."/>
            <person name="Liu Q."/>
            <person name="Fairley S."/>
            <person name="Magor K.E."/>
            <person name="Du Z."/>
            <person name="Hu X."/>
            <person name="Goodman L."/>
            <person name="Tafer H."/>
            <person name="Vignal A."/>
            <person name="Lee T."/>
            <person name="Kim K.W."/>
            <person name="Sheng Z."/>
            <person name="An Y."/>
            <person name="Searle S."/>
            <person name="Herrero J."/>
            <person name="Groenen M.A."/>
            <person name="Crooijmans R.P."/>
            <person name="Faraut T."/>
            <person name="Cai Q."/>
            <person name="Webster R.G."/>
            <person name="Aldridge J.R."/>
            <person name="Warren W.C."/>
            <person name="Bartschat S."/>
            <person name="Kehr S."/>
            <person name="Marz M."/>
            <person name="Stadler P.F."/>
            <person name="Smith J."/>
            <person name="Kraus R.H."/>
            <person name="Zhao Y."/>
            <person name="Ren L."/>
            <person name="Fei J."/>
            <person name="Morisson M."/>
            <person name="Kaiser P."/>
            <person name="Griffin D.K."/>
            <person name="Rao M."/>
            <person name="Pitel F."/>
            <person name="Wang J."/>
            <person name="Li N."/>
        </authorList>
    </citation>
    <scope>NUCLEOTIDE SEQUENCE [LARGE SCALE GENOMIC DNA]</scope>
</reference>
<protein>
    <submittedName>
        <fullName evidence="1">Uncharacterized protein</fullName>
    </submittedName>
</protein>
<gene>
    <name evidence="1" type="ORF">Anapl_05362</name>
</gene>